<accession>A0ABV1BS80</accession>
<protein>
    <submittedName>
        <fullName evidence="3">Vacuolar family H+-ATPase subunit H</fullName>
    </submittedName>
</protein>
<proteinExistence type="predicted"/>
<sequence length="214" mass="24477">MSRIEQLISDIESYIDNCKFQPLSNTKIIVNKEQLEDMLAELRLKTPEEVKKYQKILNNKDAIIADAKEQAESIINAAQIQTEELINEHEIMQRAYAQANTLIEQASAQAQAILDSATEDANSIRQGAMDYTDDMLEKLQYIIEKSIRDNREKYDSLLSGLENVLSIVNNNRNELKAPVVQEEEEAVDNAPDQPEDSTDDYGYEEEFEDEDILE</sequence>
<keyword evidence="1" id="KW-0175">Coiled coil</keyword>
<evidence type="ECO:0000313" key="4">
    <source>
        <dbReference type="Proteomes" id="UP001442364"/>
    </source>
</evidence>
<dbReference type="Proteomes" id="UP001442364">
    <property type="component" value="Unassembled WGS sequence"/>
</dbReference>
<dbReference type="EMBL" id="JBBMER010000001">
    <property type="protein sequence ID" value="MEQ2378617.1"/>
    <property type="molecule type" value="Genomic_DNA"/>
</dbReference>
<evidence type="ECO:0000256" key="2">
    <source>
        <dbReference type="SAM" id="MobiDB-lite"/>
    </source>
</evidence>
<comment type="caution">
    <text evidence="3">The sequence shown here is derived from an EMBL/GenBank/DDBJ whole genome shotgun (WGS) entry which is preliminary data.</text>
</comment>
<organism evidence="3 4">
    <name type="scientific">[Lactobacillus] rogosae</name>
    <dbReference type="NCBI Taxonomy" id="706562"/>
    <lineage>
        <taxon>Bacteria</taxon>
        <taxon>Bacillati</taxon>
        <taxon>Bacillota</taxon>
        <taxon>Clostridia</taxon>
        <taxon>Lachnospirales</taxon>
        <taxon>Lachnospiraceae</taxon>
        <taxon>Lachnospira</taxon>
    </lineage>
</organism>
<reference evidence="3 4" key="1">
    <citation type="submission" date="2024-03" db="EMBL/GenBank/DDBJ databases">
        <title>Human intestinal bacterial collection.</title>
        <authorList>
            <person name="Pauvert C."/>
            <person name="Hitch T.C.A."/>
            <person name="Clavel T."/>
        </authorList>
    </citation>
    <scope>NUCLEOTIDE SEQUENCE [LARGE SCALE GENOMIC DNA]</scope>
    <source>
        <strain evidence="3 4">CLA-AA-H255</strain>
    </source>
</reference>
<evidence type="ECO:0000256" key="1">
    <source>
        <dbReference type="SAM" id="Coils"/>
    </source>
</evidence>
<evidence type="ECO:0000313" key="3">
    <source>
        <dbReference type="EMBL" id="MEQ2378617.1"/>
    </source>
</evidence>
<name>A0ABV1BS80_9FIRM</name>
<keyword evidence="4" id="KW-1185">Reference proteome</keyword>
<feature type="region of interest" description="Disordered" evidence="2">
    <location>
        <begin position="180"/>
        <end position="214"/>
    </location>
</feature>
<gene>
    <name evidence="3" type="ORF">WMO14_01775</name>
</gene>
<feature type="compositionally biased region" description="Acidic residues" evidence="2">
    <location>
        <begin position="181"/>
        <end position="214"/>
    </location>
</feature>
<dbReference type="RefSeq" id="WP_349153167.1">
    <property type="nucleotide sequence ID" value="NZ_DAWDOP010000001.1"/>
</dbReference>
<feature type="coiled-coil region" evidence="1">
    <location>
        <begin position="25"/>
        <end position="95"/>
    </location>
</feature>